<comment type="caution">
    <text evidence="1">The sequence shown here is derived from an EMBL/GenBank/DDBJ whole genome shotgun (WGS) entry which is preliminary data.</text>
</comment>
<evidence type="ECO:0000313" key="1">
    <source>
        <dbReference type="EMBL" id="KAI3799983.1"/>
    </source>
</evidence>
<reference evidence="2" key="1">
    <citation type="journal article" date="2022" name="Mol. Ecol. Resour.">
        <title>The genomes of chicory, endive, great burdock and yacon provide insights into Asteraceae palaeo-polyploidization history and plant inulin production.</title>
        <authorList>
            <person name="Fan W."/>
            <person name="Wang S."/>
            <person name="Wang H."/>
            <person name="Wang A."/>
            <person name="Jiang F."/>
            <person name="Liu H."/>
            <person name="Zhao H."/>
            <person name="Xu D."/>
            <person name="Zhang Y."/>
        </authorList>
    </citation>
    <scope>NUCLEOTIDE SEQUENCE [LARGE SCALE GENOMIC DNA]</scope>
    <source>
        <strain evidence="2">cv. Yunnan</strain>
    </source>
</reference>
<organism evidence="1 2">
    <name type="scientific">Smallanthus sonchifolius</name>
    <dbReference type="NCBI Taxonomy" id="185202"/>
    <lineage>
        <taxon>Eukaryota</taxon>
        <taxon>Viridiplantae</taxon>
        <taxon>Streptophyta</taxon>
        <taxon>Embryophyta</taxon>
        <taxon>Tracheophyta</taxon>
        <taxon>Spermatophyta</taxon>
        <taxon>Magnoliopsida</taxon>
        <taxon>eudicotyledons</taxon>
        <taxon>Gunneridae</taxon>
        <taxon>Pentapetalae</taxon>
        <taxon>asterids</taxon>
        <taxon>campanulids</taxon>
        <taxon>Asterales</taxon>
        <taxon>Asteraceae</taxon>
        <taxon>Asteroideae</taxon>
        <taxon>Heliantheae alliance</taxon>
        <taxon>Millerieae</taxon>
        <taxon>Smallanthus</taxon>
    </lineage>
</organism>
<name>A0ACB9HXD7_9ASTR</name>
<keyword evidence="2" id="KW-1185">Reference proteome</keyword>
<reference evidence="1 2" key="2">
    <citation type="journal article" date="2022" name="Mol. Ecol. Resour.">
        <title>The genomes of chicory, endive, great burdock and yacon provide insights into Asteraceae paleo-polyploidization history and plant inulin production.</title>
        <authorList>
            <person name="Fan W."/>
            <person name="Wang S."/>
            <person name="Wang H."/>
            <person name="Wang A."/>
            <person name="Jiang F."/>
            <person name="Liu H."/>
            <person name="Zhao H."/>
            <person name="Xu D."/>
            <person name="Zhang Y."/>
        </authorList>
    </citation>
    <scope>NUCLEOTIDE SEQUENCE [LARGE SCALE GENOMIC DNA]</scope>
    <source>
        <strain evidence="2">cv. Yunnan</strain>
        <tissue evidence="1">Leaves</tissue>
    </source>
</reference>
<evidence type="ECO:0000313" key="2">
    <source>
        <dbReference type="Proteomes" id="UP001056120"/>
    </source>
</evidence>
<dbReference type="Proteomes" id="UP001056120">
    <property type="component" value="Linkage Group LG11"/>
</dbReference>
<gene>
    <name evidence="1" type="ORF">L1987_35289</name>
</gene>
<protein>
    <submittedName>
        <fullName evidence="1">Uncharacterized protein</fullName>
    </submittedName>
</protein>
<accession>A0ACB9HXD7</accession>
<proteinExistence type="predicted"/>
<dbReference type="EMBL" id="CM042028">
    <property type="protein sequence ID" value="KAI3799983.1"/>
    <property type="molecule type" value="Genomic_DNA"/>
</dbReference>
<sequence>MLSSQVKTLIGISVILHANFFTHSITAWLFILSLHVSFCLACSKTIERSSLSFFSSYSSIQDLSASPIEDLWVSPIEDLSVAGSIIESLHRLIDDEAKAQGGEGIKRR</sequence>